<dbReference type="Proteomes" id="UP001327560">
    <property type="component" value="Chromosome 3"/>
</dbReference>
<evidence type="ECO:0000256" key="1">
    <source>
        <dbReference type="SAM" id="MobiDB-lite"/>
    </source>
</evidence>
<protein>
    <submittedName>
        <fullName evidence="2">Reticulon-like protein B21 isoform X1</fullName>
    </submittedName>
</protein>
<dbReference type="AlphaFoldDB" id="A0AAQ3K8X8"/>
<accession>A0AAQ3K8X8</accession>
<keyword evidence="3" id="KW-1185">Reference proteome</keyword>
<feature type="region of interest" description="Disordered" evidence="1">
    <location>
        <begin position="1"/>
        <end position="48"/>
    </location>
</feature>
<evidence type="ECO:0000313" key="2">
    <source>
        <dbReference type="EMBL" id="WOL01166.1"/>
    </source>
</evidence>
<gene>
    <name evidence="2" type="ORF">Cni_G09880</name>
</gene>
<organism evidence="2 3">
    <name type="scientific">Canna indica</name>
    <name type="common">Indian-shot</name>
    <dbReference type="NCBI Taxonomy" id="4628"/>
    <lineage>
        <taxon>Eukaryota</taxon>
        <taxon>Viridiplantae</taxon>
        <taxon>Streptophyta</taxon>
        <taxon>Embryophyta</taxon>
        <taxon>Tracheophyta</taxon>
        <taxon>Spermatophyta</taxon>
        <taxon>Magnoliopsida</taxon>
        <taxon>Liliopsida</taxon>
        <taxon>Zingiberales</taxon>
        <taxon>Cannaceae</taxon>
        <taxon>Canna</taxon>
    </lineage>
</organism>
<sequence>MPPSSTMASPSRQSVSFASPQPPPLLSTMAAPSSELGNTLNPNSGGENMYCDERDESYMVGEEEAIWLVRLLLPYLNQLLFKMRALFSSDPATTMKARDLAPLSRSTLFPLFSFTTHACKVGVTKADGFV</sequence>
<dbReference type="EMBL" id="CP136892">
    <property type="protein sequence ID" value="WOL01166.1"/>
    <property type="molecule type" value="Genomic_DNA"/>
</dbReference>
<reference evidence="2 3" key="1">
    <citation type="submission" date="2023-10" db="EMBL/GenBank/DDBJ databases">
        <title>Chromosome-scale genome assembly provides insights into flower coloration mechanisms of Canna indica.</title>
        <authorList>
            <person name="Li C."/>
        </authorList>
    </citation>
    <scope>NUCLEOTIDE SEQUENCE [LARGE SCALE GENOMIC DNA]</scope>
    <source>
        <tissue evidence="2">Flower</tissue>
    </source>
</reference>
<name>A0AAQ3K8X8_9LILI</name>
<dbReference type="PANTHER" id="PTHR46626:SF1">
    <property type="entry name" value="RETICULON-LIKE PROTEIN B21"/>
    <property type="match status" value="1"/>
</dbReference>
<dbReference type="PANTHER" id="PTHR46626">
    <property type="entry name" value="RETICULON-LIKE PROTEIN B17"/>
    <property type="match status" value="1"/>
</dbReference>
<evidence type="ECO:0000313" key="3">
    <source>
        <dbReference type="Proteomes" id="UP001327560"/>
    </source>
</evidence>
<proteinExistence type="predicted"/>
<feature type="compositionally biased region" description="Polar residues" evidence="1">
    <location>
        <begin position="1"/>
        <end position="19"/>
    </location>
</feature>
<dbReference type="InterPro" id="IPR044647">
    <property type="entry name" value="RTNLB17/18/21"/>
</dbReference>
<feature type="compositionally biased region" description="Polar residues" evidence="1">
    <location>
        <begin position="35"/>
        <end position="46"/>
    </location>
</feature>